<organism evidence="1 2">
    <name type="scientific">Trypanosoma cruzi</name>
    <dbReference type="NCBI Taxonomy" id="5693"/>
    <lineage>
        <taxon>Eukaryota</taxon>
        <taxon>Discoba</taxon>
        <taxon>Euglenozoa</taxon>
        <taxon>Kinetoplastea</taxon>
        <taxon>Metakinetoplastina</taxon>
        <taxon>Trypanosomatida</taxon>
        <taxon>Trypanosomatidae</taxon>
        <taxon>Trypanosoma</taxon>
        <taxon>Schizotrypanum</taxon>
    </lineage>
</organism>
<sequence>MRAYISRVPSQSFFPPCHPPPSTSFSAPWAQLSCETDGVLYRGIKFQNERKSDATIKNDNTKKHIFKFIYIRMYIPIRPSTYKEGTRRQFPFPSFLSPLACHCRLRSLPARAAARRSLAHHHLDELLVVDLTIAVHVGLADHFVHLLVRQLLAEVRHDVAQLGGGDEAVAVLVKHAERLLDLLLRVRVLHLAGHQRQELGEVNGAAAVLVHLVDHVLQLRLRRVLAQRAHHRAELLRRDGAIAVLVKQRECLLELGDLLVGQLISHLECKPWWW</sequence>
<evidence type="ECO:0000313" key="1">
    <source>
        <dbReference type="EMBL" id="KAF5214570.1"/>
    </source>
</evidence>
<dbReference type="AlphaFoldDB" id="A0A7J6XKT8"/>
<evidence type="ECO:0000313" key="2">
    <source>
        <dbReference type="Proteomes" id="UP000583944"/>
    </source>
</evidence>
<dbReference type="Proteomes" id="UP000583944">
    <property type="component" value="Unassembled WGS sequence"/>
</dbReference>
<protein>
    <submittedName>
        <fullName evidence="1">Uncharacterized protein</fullName>
    </submittedName>
</protein>
<comment type="caution">
    <text evidence="1">The sequence shown here is derived from an EMBL/GenBank/DDBJ whole genome shotgun (WGS) entry which is preliminary data.</text>
</comment>
<dbReference type="VEuPathDB" id="TriTrypDB:ECC02_012806"/>
<dbReference type="EMBL" id="JABDHM010000470">
    <property type="protein sequence ID" value="KAF5214570.1"/>
    <property type="molecule type" value="Genomic_DNA"/>
</dbReference>
<proteinExistence type="predicted"/>
<reference evidence="1 2" key="1">
    <citation type="journal article" date="2019" name="Genome Biol. Evol.">
        <title>Nanopore Sequencing Significantly Improves Genome Assembly of the Protozoan Parasite Trypanosoma cruzi.</title>
        <authorList>
            <person name="Diaz-Viraque F."/>
            <person name="Pita S."/>
            <person name="Greif G."/>
            <person name="de Souza R.C.M."/>
            <person name="Iraola G."/>
            <person name="Robello C."/>
        </authorList>
    </citation>
    <scope>NUCLEOTIDE SEQUENCE [LARGE SCALE GENOMIC DNA]</scope>
    <source>
        <strain evidence="1 2">Berenice</strain>
    </source>
</reference>
<gene>
    <name evidence="1" type="ORF">ECC02_012806</name>
</gene>
<accession>A0A7J6XKT8</accession>
<name>A0A7J6XKT8_TRYCR</name>